<evidence type="ECO:0000259" key="1">
    <source>
        <dbReference type="SMART" id="SM00881"/>
    </source>
</evidence>
<dbReference type="Pfam" id="PF13380">
    <property type="entry name" value="CoA_binding_2"/>
    <property type="match status" value="1"/>
</dbReference>
<dbReference type="SMART" id="SM00881">
    <property type="entry name" value="CoA_binding"/>
    <property type="match status" value="1"/>
</dbReference>
<dbReference type="InterPro" id="IPR036291">
    <property type="entry name" value="NAD(P)-bd_dom_sf"/>
</dbReference>
<evidence type="ECO:0000313" key="3">
    <source>
        <dbReference type="Proteomes" id="UP001205748"/>
    </source>
</evidence>
<keyword evidence="3" id="KW-1185">Reference proteome</keyword>
<proteinExistence type="predicted"/>
<sequence length="129" mass="14926">MNNPKETMLKKKIWAVMGVTSDKEKFGYKIWKILKDNDYEVYGVNPKYEEIYGEKCYASLSDLPKTPEVIDFVVPPAITMKSLEEAKELGVKYLWFQPGTWDDNVLKKADALGFYHIEDCVLVTLRGEH</sequence>
<dbReference type="Proteomes" id="UP001205748">
    <property type="component" value="Unassembled WGS sequence"/>
</dbReference>
<dbReference type="Gene3D" id="3.40.50.720">
    <property type="entry name" value="NAD(P)-binding Rossmann-like Domain"/>
    <property type="match status" value="1"/>
</dbReference>
<dbReference type="AlphaFoldDB" id="A0AAE3HFQ6"/>
<feature type="domain" description="CoA-binding" evidence="1">
    <location>
        <begin position="8"/>
        <end position="100"/>
    </location>
</feature>
<reference evidence="2" key="1">
    <citation type="submission" date="2022-07" db="EMBL/GenBank/DDBJ databases">
        <title>Enhanced cultured diversity of the mouse gut microbiota enables custom-made synthetic communities.</title>
        <authorList>
            <person name="Afrizal A."/>
        </authorList>
    </citation>
    <scope>NUCLEOTIDE SEQUENCE</scope>
    <source>
        <strain evidence="2">DSM 28593</strain>
    </source>
</reference>
<organism evidence="2 3">
    <name type="scientific">Irregularibacter muris</name>
    <dbReference type="NCBI Taxonomy" id="1796619"/>
    <lineage>
        <taxon>Bacteria</taxon>
        <taxon>Bacillati</taxon>
        <taxon>Bacillota</taxon>
        <taxon>Clostridia</taxon>
        <taxon>Eubacteriales</taxon>
        <taxon>Eubacteriaceae</taxon>
        <taxon>Irregularibacter</taxon>
    </lineage>
</organism>
<dbReference type="InterPro" id="IPR003781">
    <property type="entry name" value="CoA-bd"/>
</dbReference>
<gene>
    <name evidence="2" type="ORF">NSA47_12355</name>
</gene>
<accession>A0AAE3HFQ6</accession>
<dbReference type="SUPFAM" id="SSF51735">
    <property type="entry name" value="NAD(P)-binding Rossmann-fold domains"/>
    <property type="match status" value="1"/>
</dbReference>
<dbReference type="EMBL" id="JANKAS010000013">
    <property type="protein sequence ID" value="MCR1899770.1"/>
    <property type="molecule type" value="Genomic_DNA"/>
</dbReference>
<dbReference type="PANTHER" id="PTHR33303:SF2">
    <property type="entry name" value="COA-BINDING DOMAIN-CONTAINING PROTEIN"/>
    <property type="match status" value="1"/>
</dbReference>
<dbReference type="PANTHER" id="PTHR33303">
    <property type="entry name" value="CYTOPLASMIC PROTEIN-RELATED"/>
    <property type="match status" value="1"/>
</dbReference>
<comment type="caution">
    <text evidence="2">The sequence shown here is derived from an EMBL/GenBank/DDBJ whole genome shotgun (WGS) entry which is preliminary data.</text>
</comment>
<dbReference type="RefSeq" id="WP_257532459.1">
    <property type="nucleotide sequence ID" value="NZ_JANKAS010000013.1"/>
</dbReference>
<evidence type="ECO:0000313" key="2">
    <source>
        <dbReference type="EMBL" id="MCR1899770.1"/>
    </source>
</evidence>
<name>A0AAE3HFQ6_9FIRM</name>
<protein>
    <submittedName>
        <fullName evidence="2">CoA-binding protein</fullName>
    </submittedName>
</protein>